<dbReference type="InterPro" id="IPR011010">
    <property type="entry name" value="DNA_brk_join_enz"/>
</dbReference>
<keyword evidence="3" id="KW-1185">Reference proteome</keyword>
<accession>A0A934HWE2</accession>
<comment type="caution">
    <text evidence="2">The sequence shown here is derived from an EMBL/GenBank/DDBJ whole genome shotgun (WGS) entry which is preliminary data.</text>
</comment>
<keyword evidence="1" id="KW-0233">DNA recombination</keyword>
<evidence type="ECO:0000313" key="3">
    <source>
        <dbReference type="Proteomes" id="UP000613255"/>
    </source>
</evidence>
<gene>
    <name evidence="2" type="ORF">JAO82_12805</name>
</gene>
<protein>
    <submittedName>
        <fullName evidence="2">Uncharacterized protein</fullName>
    </submittedName>
</protein>
<organism evidence="2 3">
    <name type="scientific">Pontibaca salina</name>
    <dbReference type="NCBI Taxonomy" id="2795731"/>
    <lineage>
        <taxon>Bacteria</taxon>
        <taxon>Pseudomonadati</taxon>
        <taxon>Pseudomonadota</taxon>
        <taxon>Alphaproteobacteria</taxon>
        <taxon>Rhodobacterales</taxon>
        <taxon>Roseobacteraceae</taxon>
        <taxon>Pontibaca</taxon>
    </lineage>
</organism>
<sequence>MRERSNDRRSAPLARRSELVALTVDDIEFRADGTQGVLIRRNKADSAGFGRVVFISQRAGGLVSDWL</sequence>
<dbReference type="EMBL" id="JAEIJD010000013">
    <property type="protein sequence ID" value="MBI6630759.1"/>
    <property type="molecule type" value="Genomic_DNA"/>
</dbReference>
<dbReference type="Gene3D" id="1.10.443.10">
    <property type="entry name" value="Intergrase catalytic core"/>
    <property type="match status" value="1"/>
</dbReference>
<evidence type="ECO:0000313" key="2">
    <source>
        <dbReference type="EMBL" id="MBI6630759.1"/>
    </source>
</evidence>
<dbReference type="GO" id="GO:0003677">
    <property type="term" value="F:DNA binding"/>
    <property type="evidence" value="ECO:0007669"/>
    <property type="project" value="InterPro"/>
</dbReference>
<dbReference type="SUPFAM" id="SSF56349">
    <property type="entry name" value="DNA breaking-rejoining enzymes"/>
    <property type="match status" value="1"/>
</dbReference>
<dbReference type="Proteomes" id="UP000613255">
    <property type="component" value="Unassembled WGS sequence"/>
</dbReference>
<dbReference type="GO" id="GO:0015074">
    <property type="term" value="P:DNA integration"/>
    <property type="evidence" value="ECO:0007669"/>
    <property type="project" value="InterPro"/>
</dbReference>
<dbReference type="AlphaFoldDB" id="A0A934HWE2"/>
<dbReference type="RefSeq" id="WP_198686782.1">
    <property type="nucleotide sequence ID" value="NZ_JAEIJD010000013.1"/>
</dbReference>
<proteinExistence type="predicted"/>
<evidence type="ECO:0000256" key="1">
    <source>
        <dbReference type="ARBA" id="ARBA00023172"/>
    </source>
</evidence>
<name>A0A934HWE2_9RHOB</name>
<reference evidence="2" key="1">
    <citation type="submission" date="2020-12" db="EMBL/GenBank/DDBJ databases">
        <title>Pontibaca salina gen. nov., sp. nov., isolated from marine sediment.</title>
        <authorList>
            <person name="Bo J."/>
            <person name="Wang S."/>
            <person name="Song X."/>
            <person name="Du Z."/>
        </authorList>
    </citation>
    <scope>NUCLEOTIDE SEQUENCE</scope>
    <source>
        <strain evidence="2">S1109L</strain>
    </source>
</reference>
<dbReference type="GO" id="GO:0006310">
    <property type="term" value="P:DNA recombination"/>
    <property type="evidence" value="ECO:0007669"/>
    <property type="project" value="UniProtKB-KW"/>
</dbReference>
<dbReference type="InterPro" id="IPR013762">
    <property type="entry name" value="Integrase-like_cat_sf"/>
</dbReference>